<dbReference type="EC" id="1.2.1.41" evidence="7"/>
<comment type="similarity">
    <text evidence="7">Belongs to the gamma-glutamyl phosphate reductase family.</text>
</comment>
<evidence type="ECO:0000313" key="10">
    <source>
        <dbReference type="Proteomes" id="UP001221217"/>
    </source>
</evidence>
<evidence type="ECO:0000256" key="3">
    <source>
        <dbReference type="ARBA" id="ARBA00022650"/>
    </source>
</evidence>
<evidence type="ECO:0000256" key="2">
    <source>
        <dbReference type="ARBA" id="ARBA00022605"/>
    </source>
</evidence>
<comment type="function">
    <text evidence="7">Catalyzes the NADPH-dependent reduction of L-glutamate 5-phosphate into L-glutamate 5-semialdehyde and phosphate. The product spontaneously undergoes cyclization to form 1-pyrroline-5-carboxylate.</text>
</comment>
<comment type="catalytic activity">
    <reaction evidence="6 7">
        <text>L-glutamate 5-semialdehyde + phosphate + NADP(+) = L-glutamyl 5-phosphate + NADPH + H(+)</text>
        <dbReference type="Rhea" id="RHEA:19541"/>
        <dbReference type="ChEBI" id="CHEBI:15378"/>
        <dbReference type="ChEBI" id="CHEBI:43474"/>
        <dbReference type="ChEBI" id="CHEBI:57783"/>
        <dbReference type="ChEBI" id="CHEBI:58066"/>
        <dbReference type="ChEBI" id="CHEBI:58274"/>
        <dbReference type="ChEBI" id="CHEBI:58349"/>
        <dbReference type="EC" id="1.2.1.41"/>
    </reaction>
</comment>
<dbReference type="PIRSF" id="PIRSF000151">
    <property type="entry name" value="GPR"/>
    <property type="match status" value="1"/>
</dbReference>
<dbReference type="Pfam" id="PF00171">
    <property type="entry name" value="Aldedh"/>
    <property type="match status" value="1"/>
</dbReference>
<dbReference type="EMBL" id="JAQQAL010000002">
    <property type="protein sequence ID" value="MDC7225194.1"/>
    <property type="molecule type" value="Genomic_DNA"/>
</dbReference>
<gene>
    <name evidence="7" type="primary">proA</name>
    <name evidence="9" type="ORF">PQJ61_00355</name>
</gene>
<dbReference type="Gene3D" id="3.40.309.10">
    <property type="entry name" value="Aldehyde Dehydrogenase, Chain A, domain 2"/>
    <property type="match status" value="1"/>
</dbReference>
<dbReference type="PANTHER" id="PTHR11063:SF8">
    <property type="entry name" value="DELTA-1-PYRROLINE-5-CARBOXYLATE SYNTHASE"/>
    <property type="match status" value="1"/>
</dbReference>
<organism evidence="9 10">
    <name type="scientific">Candidatus Thalassospirochaeta sargassi</name>
    <dbReference type="NCBI Taxonomy" id="3119039"/>
    <lineage>
        <taxon>Bacteria</taxon>
        <taxon>Pseudomonadati</taxon>
        <taxon>Spirochaetota</taxon>
        <taxon>Spirochaetia</taxon>
        <taxon>Spirochaetales</taxon>
        <taxon>Spirochaetaceae</taxon>
        <taxon>Candidatus Thalassospirochaeta</taxon>
    </lineage>
</organism>
<evidence type="ECO:0000256" key="1">
    <source>
        <dbReference type="ARBA" id="ARBA00004985"/>
    </source>
</evidence>
<keyword evidence="3 7" id="KW-0641">Proline biosynthesis</keyword>
<reference evidence="9 10" key="1">
    <citation type="submission" date="2022-12" db="EMBL/GenBank/DDBJ databases">
        <title>Metagenome assembled genome from gulf of manar.</title>
        <authorList>
            <person name="Kohli P."/>
            <person name="Pk S."/>
            <person name="Venkata Ramana C."/>
            <person name="Sasikala C."/>
        </authorList>
    </citation>
    <scope>NUCLEOTIDE SEQUENCE [LARGE SCALE GENOMIC DNA]</scope>
    <source>
        <strain evidence="9">JB008</strain>
    </source>
</reference>
<evidence type="ECO:0000256" key="7">
    <source>
        <dbReference type="HAMAP-Rule" id="MF_00412"/>
    </source>
</evidence>
<dbReference type="GO" id="GO:0005737">
    <property type="term" value="C:cytoplasm"/>
    <property type="evidence" value="ECO:0007669"/>
    <property type="project" value="UniProtKB-SubCell"/>
</dbReference>
<dbReference type="InterPro" id="IPR016161">
    <property type="entry name" value="Ald_DH/histidinol_DH"/>
</dbReference>
<feature type="domain" description="Aldehyde dehydrogenase" evidence="8">
    <location>
        <begin position="19"/>
        <end position="281"/>
    </location>
</feature>
<dbReference type="NCBIfam" id="NF001221">
    <property type="entry name" value="PRK00197.1"/>
    <property type="match status" value="1"/>
</dbReference>
<dbReference type="InterPro" id="IPR000965">
    <property type="entry name" value="GPR_dom"/>
</dbReference>
<dbReference type="PANTHER" id="PTHR11063">
    <property type="entry name" value="GLUTAMATE SEMIALDEHYDE DEHYDROGENASE"/>
    <property type="match status" value="1"/>
</dbReference>
<dbReference type="GO" id="GO:0055129">
    <property type="term" value="P:L-proline biosynthetic process"/>
    <property type="evidence" value="ECO:0007669"/>
    <property type="project" value="UniProtKB-UniRule"/>
</dbReference>
<dbReference type="GO" id="GO:0004350">
    <property type="term" value="F:glutamate-5-semialdehyde dehydrogenase activity"/>
    <property type="evidence" value="ECO:0007669"/>
    <property type="project" value="UniProtKB-UniRule"/>
</dbReference>
<comment type="subcellular location">
    <subcellularLocation>
        <location evidence="7">Cytoplasm</location>
    </subcellularLocation>
</comment>
<keyword evidence="4 7" id="KW-0521">NADP</keyword>
<evidence type="ECO:0000256" key="6">
    <source>
        <dbReference type="ARBA" id="ARBA00049024"/>
    </source>
</evidence>
<name>A0AAJ1I9P6_9SPIO</name>
<evidence type="ECO:0000256" key="4">
    <source>
        <dbReference type="ARBA" id="ARBA00022857"/>
    </source>
</evidence>
<dbReference type="SUPFAM" id="SSF53720">
    <property type="entry name" value="ALDH-like"/>
    <property type="match status" value="1"/>
</dbReference>
<dbReference type="InterPro" id="IPR012134">
    <property type="entry name" value="Glu-5-SA_DH"/>
</dbReference>
<sequence length="424" mass="46516">MTLTEKTSKLKESSYRLASVSNELRNEALLKAAASLRSQADLIISENKKDLENAEKQDLAYALVKRLAITGAKLEQMALGLESLAVLPDPLGQSSLHRELDEGLVLNRKSVPIGLIGVIFESRPDALVQIAGLCMKSGNSVILKGGSEALNSNRILSELIISAAESTDEVFKDTIMLVESREDISKLLEMDQYIDLMIPRGSNALVRYIMDNTKIPVMGHSDGICHMFVDENFDLEQSLELIRDAKCQYPAVCNAIETLLVHEKSADKLIPRLPEMMPDVKLLGDETVCSLISVEAATDEDWDTEYNDLTLSVKVVGGLEEAIDFINLHGSHHTDCILTSDEANASVFMARVDSSSVMKNCSTRFADGFRYGFGAEVGIATGKIHSRGPVGLEGLTIYKYFLEGSGHKVQPYADGEKDFTHKDL</sequence>
<dbReference type="FunFam" id="3.40.309.10:FF:000006">
    <property type="entry name" value="Gamma-glutamyl phosphate reductase"/>
    <property type="match status" value="1"/>
</dbReference>
<dbReference type="AlphaFoldDB" id="A0AAJ1I9P6"/>
<evidence type="ECO:0000259" key="8">
    <source>
        <dbReference type="Pfam" id="PF00171"/>
    </source>
</evidence>
<comment type="pathway">
    <text evidence="1 7">Amino-acid biosynthesis; L-proline biosynthesis; L-glutamate 5-semialdehyde from L-glutamate: step 2/2.</text>
</comment>
<proteinExistence type="inferred from homology"/>
<protein>
    <recommendedName>
        <fullName evidence="7">Gamma-glutamyl phosphate reductase</fullName>
        <shortName evidence="7">GPR</shortName>
        <ecNumber evidence="7">1.2.1.41</ecNumber>
    </recommendedName>
    <alternativeName>
        <fullName evidence="7">Glutamate-5-semialdehyde dehydrogenase</fullName>
    </alternativeName>
    <alternativeName>
        <fullName evidence="7">Glutamyl-gamma-semialdehyde dehydrogenase</fullName>
        <shortName evidence="7">GSA dehydrogenase</shortName>
    </alternativeName>
</protein>
<evidence type="ECO:0000313" key="9">
    <source>
        <dbReference type="EMBL" id="MDC7225194.1"/>
    </source>
</evidence>
<keyword evidence="2 7" id="KW-0028">Amino-acid biosynthesis</keyword>
<keyword evidence="7" id="KW-0963">Cytoplasm</keyword>
<keyword evidence="5 7" id="KW-0560">Oxidoreductase</keyword>
<dbReference type="GO" id="GO:0050661">
    <property type="term" value="F:NADP binding"/>
    <property type="evidence" value="ECO:0007669"/>
    <property type="project" value="InterPro"/>
</dbReference>
<dbReference type="InterPro" id="IPR020593">
    <property type="entry name" value="G-glutamylP_reductase_CS"/>
</dbReference>
<dbReference type="Proteomes" id="UP001221217">
    <property type="component" value="Unassembled WGS sequence"/>
</dbReference>
<dbReference type="PROSITE" id="PS01223">
    <property type="entry name" value="PROA"/>
    <property type="match status" value="1"/>
</dbReference>
<dbReference type="InterPro" id="IPR016163">
    <property type="entry name" value="Ald_DH_C"/>
</dbReference>
<dbReference type="NCBIfam" id="TIGR00407">
    <property type="entry name" value="proA"/>
    <property type="match status" value="1"/>
</dbReference>
<evidence type="ECO:0000256" key="5">
    <source>
        <dbReference type="ARBA" id="ARBA00023002"/>
    </source>
</evidence>
<accession>A0AAJ1I9P6</accession>
<dbReference type="InterPro" id="IPR016162">
    <property type="entry name" value="Ald_DH_N"/>
</dbReference>
<dbReference type="HAMAP" id="MF_00412">
    <property type="entry name" value="ProA"/>
    <property type="match status" value="1"/>
</dbReference>
<comment type="caution">
    <text evidence="9">The sequence shown here is derived from an EMBL/GenBank/DDBJ whole genome shotgun (WGS) entry which is preliminary data.</text>
</comment>
<dbReference type="CDD" id="cd07079">
    <property type="entry name" value="ALDH_F18-19_ProA-GPR"/>
    <property type="match status" value="1"/>
</dbReference>
<dbReference type="Gene3D" id="3.40.605.10">
    <property type="entry name" value="Aldehyde Dehydrogenase, Chain A, domain 1"/>
    <property type="match status" value="1"/>
</dbReference>
<dbReference type="InterPro" id="IPR015590">
    <property type="entry name" value="Aldehyde_DH_dom"/>
</dbReference>